<dbReference type="Pfam" id="PF21158">
    <property type="entry name" value="flgK_1st_1"/>
    <property type="match status" value="1"/>
</dbReference>
<dbReference type="PANTHER" id="PTHR30033">
    <property type="entry name" value="FLAGELLAR HOOK-ASSOCIATED PROTEIN 1"/>
    <property type="match status" value="1"/>
</dbReference>
<evidence type="ECO:0000256" key="5">
    <source>
        <dbReference type="ARBA" id="ARBA00022525"/>
    </source>
</evidence>
<dbReference type="AlphaFoldDB" id="A0A1T2L8S3"/>
<dbReference type="InterPro" id="IPR053927">
    <property type="entry name" value="FlgK_helical"/>
</dbReference>
<dbReference type="Pfam" id="PF06429">
    <property type="entry name" value="Flg_bbr_C"/>
    <property type="match status" value="1"/>
</dbReference>
<comment type="similarity">
    <text evidence="3">Belongs to the flagella basal body rod proteins family.</text>
</comment>
<dbReference type="InterPro" id="IPR010930">
    <property type="entry name" value="Flg_bb/hook_C_dom"/>
</dbReference>
<reference evidence="11 12" key="1">
    <citation type="submission" date="2016-11" db="EMBL/GenBank/DDBJ databases">
        <title>Mixed transmission modes and dynamic genome evolution in an obligate animal-bacterial symbiosis.</title>
        <authorList>
            <person name="Russell S.L."/>
            <person name="Corbett-Detig R.B."/>
            <person name="Cavanaugh C.M."/>
        </authorList>
    </citation>
    <scope>NUCLEOTIDE SEQUENCE [LARGE SCALE GENOMIC DNA]</scope>
    <source>
        <strain evidence="11">Sveles-Q1</strain>
    </source>
</reference>
<evidence type="ECO:0000256" key="4">
    <source>
        <dbReference type="ARBA" id="ARBA00016244"/>
    </source>
</evidence>
<dbReference type="Proteomes" id="UP000191110">
    <property type="component" value="Unassembled WGS sequence"/>
</dbReference>
<evidence type="ECO:0000313" key="11">
    <source>
        <dbReference type="EMBL" id="OOZ41505.1"/>
    </source>
</evidence>
<dbReference type="Pfam" id="PF22638">
    <property type="entry name" value="FlgK_D1"/>
    <property type="match status" value="1"/>
</dbReference>
<dbReference type="SUPFAM" id="SSF64518">
    <property type="entry name" value="Phase 1 flagellin"/>
    <property type="match status" value="2"/>
</dbReference>
<evidence type="ECO:0000256" key="7">
    <source>
        <dbReference type="SAM" id="Coils"/>
    </source>
</evidence>
<dbReference type="OrthoDB" id="9802553at2"/>
<accession>A0A1T2L8S3</accession>
<keyword evidence="11" id="KW-0969">Cilium</keyword>
<evidence type="ECO:0000256" key="2">
    <source>
        <dbReference type="ARBA" id="ARBA00004613"/>
    </source>
</evidence>
<keyword evidence="5" id="KW-0964">Secreted</keyword>
<keyword evidence="6" id="KW-0975">Bacterial flagellum</keyword>
<evidence type="ECO:0000259" key="8">
    <source>
        <dbReference type="Pfam" id="PF06429"/>
    </source>
</evidence>
<proteinExistence type="inferred from homology"/>
<keyword evidence="11" id="KW-0282">Flagellum</keyword>
<name>A0A1T2L8S3_9GAMM</name>
<comment type="caution">
    <text evidence="11">The sequence shown here is derived from an EMBL/GenBank/DDBJ whole genome shotgun (WGS) entry which is preliminary data.</text>
</comment>
<evidence type="ECO:0000259" key="10">
    <source>
        <dbReference type="Pfam" id="PF22638"/>
    </source>
</evidence>
<keyword evidence="12" id="KW-1185">Reference proteome</keyword>
<evidence type="ECO:0000256" key="1">
    <source>
        <dbReference type="ARBA" id="ARBA00004365"/>
    </source>
</evidence>
<keyword evidence="11" id="KW-0966">Cell projection</keyword>
<dbReference type="NCBIfam" id="TIGR02492">
    <property type="entry name" value="flgK_ends"/>
    <property type="match status" value="1"/>
</dbReference>
<dbReference type="GO" id="GO:0044780">
    <property type="term" value="P:bacterial-type flagellum assembly"/>
    <property type="evidence" value="ECO:0007669"/>
    <property type="project" value="InterPro"/>
</dbReference>
<dbReference type="RefSeq" id="WP_078482751.1">
    <property type="nucleotide sequence ID" value="NZ_MPRL01000009.1"/>
</dbReference>
<comment type="subcellular location">
    <subcellularLocation>
        <location evidence="1">Bacterial flagellum</location>
    </subcellularLocation>
    <subcellularLocation>
        <location evidence="2">Secreted</location>
    </subcellularLocation>
</comment>
<dbReference type="InterPro" id="IPR049119">
    <property type="entry name" value="FlgK_D2-like"/>
</dbReference>
<feature type="domain" description="Flagellar hook-associated protein 1 D2-like" evidence="9">
    <location>
        <begin position="335"/>
        <end position="411"/>
    </location>
</feature>
<dbReference type="GO" id="GO:0005198">
    <property type="term" value="F:structural molecule activity"/>
    <property type="evidence" value="ECO:0007669"/>
    <property type="project" value="InterPro"/>
</dbReference>
<dbReference type="PANTHER" id="PTHR30033:SF1">
    <property type="entry name" value="FLAGELLAR HOOK-ASSOCIATED PROTEIN 1"/>
    <property type="match status" value="1"/>
</dbReference>
<evidence type="ECO:0000256" key="3">
    <source>
        <dbReference type="ARBA" id="ARBA00009677"/>
    </source>
</evidence>
<protein>
    <recommendedName>
        <fullName evidence="4">Flagellar hook-associated protein 1</fullName>
    </recommendedName>
</protein>
<feature type="domain" description="Flagellar hook-associated protein FlgK helical" evidence="10">
    <location>
        <begin position="93"/>
        <end position="326"/>
    </location>
</feature>
<gene>
    <name evidence="11" type="ORF">BOW53_03785</name>
</gene>
<evidence type="ECO:0000256" key="6">
    <source>
        <dbReference type="ARBA" id="ARBA00023143"/>
    </source>
</evidence>
<dbReference type="GO" id="GO:0009424">
    <property type="term" value="C:bacterial-type flagellum hook"/>
    <property type="evidence" value="ECO:0007669"/>
    <property type="project" value="InterPro"/>
</dbReference>
<sequence>MPDIIGNSLTGLVAYQRALATTSHNIANSQTDGYSRQRVELSARTPQAFGNGYFGTGTQISNVSRVYNQFLTQQVQSTTSSYTQLDSFYSSATRIDNLLADPSAGLTPGLESFFNAVQDVANDPSSVPARYALLGNAEELASRFHYLDKRLNSLERETNANIESMTVEINTLSVAIADANNQIVRATGATSGSLPNDLLDSRDVLIGKLSELVAVNVIDQDDGSVNVFVGNGQTMVIGSESYQLGTEQSAANPGYLNIVHITPQSSIDITNNITGGGLGGVLDFRTELLEPSKAALGRVAVSVAQAFNEQHMKGMDLNSEMGGEFFSVADPVVIDNFDNQGNSQISAEITDLGKLTTSDYTVSRSNGEWYLTRHEDQFTQRIDLPIEIDGVTFSVDDSLFSQDGDSYLIRPTSGMAANFSLEITDVRAVAAAAPIVAQALEANIGTGLISAGVMNDPSAYIRDNYTVLSAADSNITLAAQPTIQLQGNVHPDDTVVTLPAGTTISDYAGVAHDVNATLSNTGKNNEWLLTVNVEENPLAATTEASNSYQIRFDENGDLDTIDGVQAWEMVNGVKQYTRTVTMSAFDDASGYSNAVELDLSNLLQLPDNSMVASTVNATSVSAPLAPISQVNGKSIITALSQTDYTAAPATFDVNVGTTTVPVSLNTNYLTSAGVAAAIEIQLQAVNPNFVVTNEGGGDYSISLAGSTDAVNITNANANANAFTEGTSADFTGVIAGIGKFDYTLDTTDLTISHGTGTTAILLNNNYVDEDGVLTEVTSQLNAATTAGRFTYAAGVITDTLTTGSIDVTSVTDQTVASGFAVTQTGTTGQGFYNENGVAGSVSRYSFPVPGSMNDTVGVDNNLEYTLYINNVVIFTQSESDVPVTSLEEMQTRINTAMSGVDPQVNAYIDNGELFLAYTSPIGSPITISEQVIDTTSGNPIDATDQLHGYFGSDLVYDGGSQSLVSSLTITADTNPSNGDSYVVLDSAGNKVVADSYQKGESIDFRGISVSITGEPNTGDIFTIGPNDNGVGDNRNALLLGELQNAGLLEGGHASFQEAYGEFAAEVGTITRRTEINMEAQQTLNEQVIQAKESISGVNLDEEAANLMKFQQAYQAAAQVVSVANQMFNTLLTAVGR</sequence>
<dbReference type="GO" id="GO:0005576">
    <property type="term" value="C:extracellular region"/>
    <property type="evidence" value="ECO:0007669"/>
    <property type="project" value="UniProtKB-SubCell"/>
</dbReference>
<dbReference type="Gene3D" id="1.20.1330.10">
    <property type="entry name" value="f41 fragment of flagellin, N-terminal domain"/>
    <property type="match status" value="1"/>
</dbReference>
<dbReference type="EMBL" id="MPRL01000009">
    <property type="protein sequence ID" value="OOZ41505.1"/>
    <property type="molecule type" value="Genomic_DNA"/>
</dbReference>
<evidence type="ECO:0000259" key="9">
    <source>
        <dbReference type="Pfam" id="PF21158"/>
    </source>
</evidence>
<dbReference type="InterPro" id="IPR002371">
    <property type="entry name" value="FlgK"/>
</dbReference>
<organism evidence="11 12">
    <name type="scientific">Solemya pervernicosa gill symbiont</name>
    <dbReference type="NCBI Taxonomy" id="642797"/>
    <lineage>
        <taxon>Bacteria</taxon>
        <taxon>Pseudomonadati</taxon>
        <taxon>Pseudomonadota</taxon>
        <taxon>Gammaproteobacteria</taxon>
        <taxon>sulfur-oxidizing symbionts</taxon>
    </lineage>
</organism>
<keyword evidence="7" id="KW-0175">Coiled coil</keyword>
<dbReference type="PRINTS" id="PR01005">
    <property type="entry name" value="FLGHOOKAP1"/>
</dbReference>
<evidence type="ECO:0000313" key="12">
    <source>
        <dbReference type="Proteomes" id="UP000191110"/>
    </source>
</evidence>
<feature type="domain" description="Flagellar basal-body/hook protein C-terminal" evidence="8">
    <location>
        <begin position="1094"/>
        <end position="1131"/>
    </location>
</feature>
<feature type="coiled-coil region" evidence="7">
    <location>
        <begin position="137"/>
        <end position="182"/>
    </location>
</feature>